<evidence type="ECO:0000256" key="6">
    <source>
        <dbReference type="ARBA" id="ARBA00022448"/>
    </source>
</evidence>
<accession>A0A3Q8LWV6</accession>
<comment type="function">
    <text evidence="1">Core subunit of the mitochondrial membrane respiratory chain NADH dehydrogenase (Complex I) that is believed to belong to the minimal assembly required for catalysis. Complex I functions in the transfer of electrons from NADH to the respiratory chain. The immediate electron acceptor for the enzyme is believed to be ubiquinone.</text>
</comment>
<evidence type="ECO:0000256" key="2">
    <source>
        <dbReference type="ARBA" id="ARBA00004225"/>
    </source>
</evidence>
<evidence type="ECO:0000313" key="20">
    <source>
        <dbReference type="EMBL" id="AZH07865.1"/>
    </source>
</evidence>
<gene>
    <name evidence="20" type="primary">nad4</name>
</gene>
<keyword evidence="14 17" id="KW-0496">Mitochondrion</keyword>
<evidence type="ECO:0000256" key="17">
    <source>
        <dbReference type="RuleBase" id="RU003297"/>
    </source>
</evidence>
<dbReference type="GO" id="GO:0015990">
    <property type="term" value="P:electron transport coupled proton transport"/>
    <property type="evidence" value="ECO:0007669"/>
    <property type="project" value="TreeGrafter"/>
</dbReference>
<feature type="transmembrane region" description="Helical" evidence="17">
    <location>
        <begin position="59"/>
        <end position="76"/>
    </location>
</feature>
<geneLocation type="mitochondrion" evidence="20"/>
<evidence type="ECO:0000256" key="9">
    <source>
        <dbReference type="ARBA" id="ARBA00022967"/>
    </source>
</evidence>
<feature type="transmembrane region" description="Helical" evidence="17">
    <location>
        <begin position="379"/>
        <end position="405"/>
    </location>
</feature>
<sequence length="449" mass="50892">MKFVEMLKLVISILLMIFVIYGNWYLISYMLLLILLLFIVNLSENLYLEMVSFGYGMDVVSWGLIVLSVFISLMMLKSSSGIFRSLYFNVYFNLNVLLLLVFLILAFSCSSMMMFYLYFESSLIPILLLILGWGYQPERLQAGLYMLLYTLLASLPLLICIFKLSEENGSNVFFEMELMSLGGNLFIYFGLVMAFMVKLPVVYLHFWLPKAHVEAPVSGSMILAGVLLKLGGYGLIRIVKLFCGKLILNNIFIYVSLIGCSFISVLCLCQSDMKCLIAYSSVVHMGLMYGGLMTMYGWGMNGSYLLMIGHGLCSSGLFSMSNMFYERSGSRNLLINCGLLSVVPLMIFYWFLMCAFNGAAPPSLNLWGEIMMLSSLISWSNLLVVMIICISFFSVCYSLYLFSYVAHGNFYLSLSSFDSGSCLEYLNNYLHLFFLIVLSLNLEMVTVWI</sequence>
<dbReference type="AlphaFoldDB" id="A0A3Q8LWV6"/>
<keyword evidence="11 17" id="KW-1133">Transmembrane helix</keyword>
<feature type="domain" description="NADH:quinone oxidoreductase/Mrp antiporter transmembrane" evidence="18">
    <location>
        <begin position="111"/>
        <end position="393"/>
    </location>
</feature>
<feature type="transmembrane region" description="Helical" evidence="17">
    <location>
        <begin position="142"/>
        <end position="165"/>
    </location>
</feature>
<evidence type="ECO:0000256" key="11">
    <source>
        <dbReference type="ARBA" id="ARBA00022989"/>
    </source>
</evidence>
<feature type="transmembrane region" description="Helical" evidence="17">
    <location>
        <begin position="185"/>
        <end position="208"/>
    </location>
</feature>
<keyword evidence="7 17" id="KW-0679">Respiratory chain</keyword>
<dbReference type="EMBL" id="MH046894">
    <property type="protein sequence ID" value="AZH07865.1"/>
    <property type="molecule type" value="Genomic_DNA"/>
</dbReference>
<dbReference type="EC" id="7.1.1.2" evidence="4 17"/>
<dbReference type="PRINTS" id="PR01437">
    <property type="entry name" value="NUOXDRDTASE4"/>
</dbReference>
<keyword evidence="13 17" id="KW-0830">Ubiquinone</keyword>
<evidence type="ECO:0000256" key="15">
    <source>
        <dbReference type="ARBA" id="ARBA00023136"/>
    </source>
</evidence>
<evidence type="ECO:0000256" key="1">
    <source>
        <dbReference type="ARBA" id="ARBA00003257"/>
    </source>
</evidence>
<dbReference type="Pfam" id="PF01059">
    <property type="entry name" value="Oxidored_q5_N"/>
    <property type="match status" value="1"/>
</dbReference>
<evidence type="ECO:0000256" key="12">
    <source>
        <dbReference type="ARBA" id="ARBA00023027"/>
    </source>
</evidence>
<dbReference type="GO" id="GO:0048039">
    <property type="term" value="F:ubiquinone binding"/>
    <property type="evidence" value="ECO:0007669"/>
    <property type="project" value="TreeGrafter"/>
</dbReference>
<evidence type="ECO:0000256" key="10">
    <source>
        <dbReference type="ARBA" id="ARBA00022982"/>
    </source>
</evidence>
<evidence type="ECO:0000256" key="14">
    <source>
        <dbReference type="ARBA" id="ARBA00023128"/>
    </source>
</evidence>
<feature type="transmembrane region" description="Helical" evidence="17">
    <location>
        <begin position="88"/>
        <end position="107"/>
    </location>
</feature>
<dbReference type="InterPro" id="IPR003918">
    <property type="entry name" value="NADH_UbQ_OxRdtase"/>
</dbReference>
<dbReference type="InterPro" id="IPR001750">
    <property type="entry name" value="ND/Mrp_TM"/>
</dbReference>
<feature type="transmembrane region" description="Helical" evidence="17">
    <location>
        <begin position="251"/>
        <end position="269"/>
    </location>
</feature>
<feature type="transmembrane region" description="Helical" evidence="17">
    <location>
        <begin position="426"/>
        <end position="448"/>
    </location>
</feature>
<proteinExistence type="inferred from homology"/>
<evidence type="ECO:0000256" key="16">
    <source>
        <dbReference type="ARBA" id="ARBA00049551"/>
    </source>
</evidence>
<evidence type="ECO:0000259" key="18">
    <source>
        <dbReference type="Pfam" id="PF00361"/>
    </source>
</evidence>
<keyword evidence="6 17" id="KW-0813">Transport</keyword>
<keyword evidence="9" id="KW-1278">Translocase</keyword>
<keyword evidence="8 17" id="KW-0812">Transmembrane</keyword>
<comment type="subcellular location">
    <subcellularLocation>
        <location evidence="2 17">Mitochondrion membrane</location>
        <topology evidence="2 17">Multi-pass membrane protein</topology>
    </subcellularLocation>
</comment>
<feature type="transmembrane region" description="Helical" evidence="17">
    <location>
        <begin position="220"/>
        <end position="239"/>
    </location>
</feature>
<dbReference type="GO" id="GO:0008137">
    <property type="term" value="F:NADH dehydrogenase (ubiquinone) activity"/>
    <property type="evidence" value="ECO:0007669"/>
    <property type="project" value="UniProtKB-UniRule"/>
</dbReference>
<dbReference type="InterPro" id="IPR000260">
    <property type="entry name" value="NADH4_N"/>
</dbReference>
<evidence type="ECO:0000256" key="5">
    <source>
        <dbReference type="ARBA" id="ARBA00021006"/>
    </source>
</evidence>
<feature type="transmembrane region" description="Helical" evidence="17">
    <location>
        <begin position="337"/>
        <end position="359"/>
    </location>
</feature>
<reference evidence="20" key="1">
    <citation type="journal article" date="2018" name="Int. J. Biol. Macromol.">
        <title>The mitochondrial genomes of the barklice, Lepinotus reticulatus and Dorypteryx domestica (Psocodea: Trogiomorpha): Insight into phylogeny of the order Psocodea.</title>
        <authorList>
            <person name="Feng S."/>
            <person name="Stejskal V."/>
            <person name="Wang Y."/>
            <person name="Li Z."/>
        </authorList>
    </citation>
    <scope>NUCLEOTIDE SEQUENCE</scope>
</reference>
<name>A0A3Q8LWV6_9NEOP</name>
<dbReference type="GO" id="GO:0031966">
    <property type="term" value="C:mitochondrial membrane"/>
    <property type="evidence" value="ECO:0007669"/>
    <property type="project" value="UniProtKB-SubCell"/>
</dbReference>
<feature type="domain" description="NADH:ubiquinone oxidoreductase chain 4 N-terminal" evidence="19">
    <location>
        <begin position="6"/>
        <end position="106"/>
    </location>
</feature>
<evidence type="ECO:0000256" key="3">
    <source>
        <dbReference type="ARBA" id="ARBA00009025"/>
    </source>
</evidence>
<feature type="transmembrane region" description="Helical" evidence="17">
    <location>
        <begin position="304"/>
        <end position="325"/>
    </location>
</feature>
<dbReference type="PANTHER" id="PTHR43507">
    <property type="entry name" value="NADH-UBIQUINONE OXIDOREDUCTASE CHAIN 4"/>
    <property type="match status" value="1"/>
</dbReference>
<dbReference type="GO" id="GO:0042773">
    <property type="term" value="P:ATP synthesis coupled electron transport"/>
    <property type="evidence" value="ECO:0007669"/>
    <property type="project" value="InterPro"/>
</dbReference>
<feature type="transmembrane region" description="Helical" evidence="17">
    <location>
        <begin position="113"/>
        <end position="135"/>
    </location>
</feature>
<evidence type="ECO:0000256" key="4">
    <source>
        <dbReference type="ARBA" id="ARBA00012944"/>
    </source>
</evidence>
<comment type="similarity">
    <text evidence="3 17">Belongs to the complex I subunit 4 family.</text>
</comment>
<dbReference type="GO" id="GO:0003954">
    <property type="term" value="F:NADH dehydrogenase activity"/>
    <property type="evidence" value="ECO:0007669"/>
    <property type="project" value="TreeGrafter"/>
</dbReference>
<keyword evidence="10 17" id="KW-0249">Electron transport</keyword>
<comment type="catalytic activity">
    <reaction evidence="16 17">
        <text>a ubiquinone + NADH + 5 H(+)(in) = a ubiquinol + NAD(+) + 4 H(+)(out)</text>
        <dbReference type="Rhea" id="RHEA:29091"/>
        <dbReference type="Rhea" id="RHEA-COMP:9565"/>
        <dbReference type="Rhea" id="RHEA-COMP:9566"/>
        <dbReference type="ChEBI" id="CHEBI:15378"/>
        <dbReference type="ChEBI" id="CHEBI:16389"/>
        <dbReference type="ChEBI" id="CHEBI:17976"/>
        <dbReference type="ChEBI" id="CHEBI:57540"/>
        <dbReference type="ChEBI" id="CHEBI:57945"/>
        <dbReference type="EC" id="7.1.1.2"/>
    </reaction>
</comment>
<evidence type="ECO:0000256" key="7">
    <source>
        <dbReference type="ARBA" id="ARBA00022660"/>
    </source>
</evidence>
<organism evidence="20">
    <name type="scientific">Lepinotus reticulatus</name>
    <dbReference type="NCBI Taxonomy" id="209981"/>
    <lineage>
        <taxon>Eukaryota</taxon>
        <taxon>Metazoa</taxon>
        <taxon>Ecdysozoa</taxon>
        <taxon>Arthropoda</taxon>
        <taxon>Hexapoda</taxon>
        <taxon>Insecta</taxon>
        <taxon>Pterygota</taxon>
        <taxon>Neoptera</taxon>
        <taxon>Paraneoptera</taxon>
        <taxon>Psocodea</taxon>
        <taxon>Trogiomorpha</taxon>
        <taxon>Atropetae</taxon>
        <taxon>Trogiidae</taxon>
        <taxon>Lepinotus</taxon>
    </lineage>
</organism>
<dbReference type="Pfam" id="PF00361">
    <property type="entry name" value="Proton_antipo_M"/>
    <property type="match status" value="1"/>
</dbReference>
<evidence type="ECO:0000256" key="8">
    <source>
        <dbReference type="ARBA" id="ARBA00022692"/>
    </source>
</evidence>
<feature type="transmembrane region" description="Helical" evidence="17">
    <location>
        <begin position="276"/>
        <end position="298"/>
    </location>
</feature>
<protein>
    <recommendedName>
        <fullName evidence="5 17">NADH-ubiquinone oxidoreductase chain 4</fullName>
        <ecNumber evidence="4 17">7.1.1.2</ecNumber>
    </recommendedName>
</protein>
<evidence type="ECO:0000259" key="19">
    <source>
        <dbReference type="Pfam" id="PF01059"/>
    </source>
</evidence>
<keyword evidence="12 17" id="KW-0520">NAD</keyword>
<feature type="transmembrane region" description="Helical" evidence="17">
    <location>
        <begin position="12"/>
        <end position="39"/>
    </location>
</feature>
<comment type="function">
    <text evidence="17">Core subunit of the mitochondrial membrane respiratory chain NADH dehydrogenase (Complex I) which catalyzes electron transfer from NADH through the respiratory chain, using ubiquinone as an electron acceptor. Essential for the catalytic activity and assembly of complex I.</text>
</comment>
<keyword evidence="15 17" id="KW-0472">Membrane</keyword>
<evidence type="ECO:0000256" key="13">
    <source>
        <dbReference type="ARBA" id="ARBA00023075"/>
    </source>
</evidence>
<dbReference type="PANTHER" id="PTHR43507:SF20">
    <property type="entry name" value="NADH-UBIQUINONE OXIDOREDUCTASE CHAIN 4"/>
    <property type="match status" value="1"/>
</dbReference>